<name>A0A9Q0XQZ0_9SAUR</name>
<evidence type="ECO:0000313" key="10">
    <source>
        <dbReference type="EMBL" id="KAJ7324227.1"/>
    </source>
</evidence>
<dbReference type="GO" id="GO:0005794">
    <property type="term" value="C:Golgi apparatus"/>
    <property type="evidence" value="ECO:0007669"/>
    <property type="project" value="TreeGrafter"/>
</dbReference>
<keyword evidence="4" id="KW-0256">Endoplasmic reticulum</keyword>
<dbReference type="GO" id="GO:0016323">
    <property type="term" value="C:basolateral plasma membrane"/>
    <property type="evidence" value="ECO:0007669"/>
    <property type="project" value="TreeGrafter"/>
</dbReference>
<keyword evidence="5" id="KW-0445">Lipid transport</keyword>
<dbReference type="GO" id="GO:0008289">
    <property type="term" value="F:lipid binding"/>
    <property type="evidence" value="ECO:0007669"/>
    <property type="project" value="InterPro"/>
</dbReference>
<dbReference type="Proteomes" id="UP001142489">
    <property type="component" value="Unassembled WGS sequence"/>
</dbReference>
<evidence type="ECO:0000256" key="5">
    <source>
        <dbReference type="ARBA" id="ARBA00023055"/>
    </source>
</evidence>
<dbReference type="InterPro" id="IPR001747">
    <property type="entry name" value="Vitellogenin_N"/>
</dbReference>
<dbReference type="PANTHER" id="PTHR13024">
    <property type="entry name" value="MICROSOMAL TRIGLYCERIDE TRANSFER PROTEIN, LARGE SUBUNIT"/>
    <property type="match status" value="1"/>
</dbReference>
<dbReference type="SUPFAM" id="SSF56968">
    <property type="entry name" value="Lipovitellin-phosvitin complex, beta-sheet shell regions"/>
    <property type="match status" value="1"/>
</dbReference>
<dbReference type="FunFam" id="2.30.230.10:FF:000001">
    <property type="entry name" value="Microsomal triglyceride transfer protein large subunit"/>
    <property type="match status" value="1"/>
</dbReference>
<keyword evidence="3 8" id="KW-0732">Signal</keyword>
<reference evidence="10" key="1">
    <citation type="journal article" date="2023" name="DNA Res.">
        <title>Chromosome-level genome assembly of Phrynocephalus forsythii using third-generation DNA sequencing and Hi-C analysis.</title>
        <authorList>
            <person name="Qi Y."/>
            <person name="Zhao W."/>
            <person name="Zhao Y."/>
            <person name="Niu C."/>
            <person name="Cao S."/>
            <person name="Zhang Y."/>
        </authorList>
    </citation>
    <scope>NUCLEOTIDE SEQUENCE</scope>
    <source>
        <tissue evidence="10">Muscle</tissue>
    </source>
</reference>
<comment type="caution">
    <text evidence="10">The sequence shown here is derived from an EMBL/GenBank/DDBJ whole genome shotgun (WGS) entry which is preliminary data.</text>
</comment>
<dbReference type="InterPro" id="IPR039988">
    <property type="entry name" value="MTTP"/>
</dbReference>
<dbReference type="InterPro" id="IPR015816">
    <property type="entry name" value="Vitellinogen_b-sht_N"/>
</dbReference>
<comment type="subcellular location">
    <subcellularLocation>
        <location evidence="1">Endoplasmic reticulum</location>
    </subcellularLocation>
</comment>
<keyword evidence="6" id="KW-1015">Disulfide bond</keyword>
<dbReference type="PANTHER" id="PTHR13024:SF2">
    <property type="entry name" value="MICROSOMAL TRIGLYCERIDE TRANSFER PROTEIN-LIKE"/>
    <property type="match status" value="1"/>
</dbReference>
<evidence type="ECO:0000256" key="4">
    <source>
        <dbReference type="ARBA" id="ARBA00022824"/>
    </source>
</evidence>
<dbReference type="FunFam" id="1.25.10.20:FF:000001">
    <property type="entry name" value="microsomal triglyceride transfer protein large subunit"/>
    <property type="match status" value="1"/>
</dbReference>
<feature type="chain" id="PRO_5040380908" description="Vitellogenin domain-containing protein" evidence="8">
    <location>
        <begin position="33"/>
        <end position="898"/>
    </location>
</feature>
<dbReference type="OrthoDB" id="5865932at2759"/>
<dbReference type="EMBL" id="JAPFRF010000008">
    <property type="protein sequence ID" value="KAJ7324227.1"/>
    <property type="molecule type" value="Genomic_DNA"/>
</dbReference>
<feature type="signal peptide" evidence="8">
    <location>
        <begin position="1"/>
        <end position="32"/>
    </location>
</feature>
<evidence type="ECO:0000256" key="8">
    <source>
        <dbReference type="SAM" id="SignalP"/>
    </source>
</evidence>
<keyword evidence="2" id="KW-0813">Transport</keyword>
<evidence type="ECO:0000313" key="11">
    <source>
        <dbReference type="Proteomes" id="UP001142489"/>
    </source>
</evidence>
<dbReference type="GO" id="GO:0042157">
    <property type="term" value="P:lipoprotein metabolic process"/>
    <property type="evidence" value="ECO:0007669"/>
    <property type="project" value="TreeGrafter"/>
</dbReference>
<sequence length="898" mass="100197">MPFDFADPSHTMKLQAISRYCWLLFFFFPIAAKETLEDPSFQSGILYQYRYTLDGHINYLSKLPAGGSKFKAEALVDVHLLWRNPMEPTQQFLQIQIHDLQSYHGLEEKKSQNVNKNQSVKPSLNTADLEQPIFLLWNKGKIEGLYEGKAGEPLNLELKRGLASLLQLQAHSGTVTEEDISGSCQVIYTISGDSAVKTKDIHSCTRLKFGFSSVNKIFGVLWQPTSKIHYALEGKLIKSVLSEESHIISLTLKSSTGVHINSRQHLELVTQVPGPKELQGKNLEDVLAIVLQKPQPIDIASDPAKRICTQCPTLRKYLKTHAKKKLKMDLSRASTTWRFCKVVRMLRDAKKKDILLLLKGAPESMVPFYVEAAVAAQTTSCLTALSEFLDFGNKKQTQLVEKFLYAAALSPRPSKELLRLVLDKLSEKKLDRAISETGNLVSGSLLGKLCRLELCDLQEVRLKMETILQGLKNTNRDSERMIYLLSLKTALLPESISTFLHYAEEGSAAVSATALSALQRYSSEHISGTVKMAMKRIFHQTRRHYLKTSRLAAAEILLENNPSPMDFINVVLAARELEPEMSRFLLSKIQGIVHSHHHPTRQLIKDVLKDPQINNYYFFSSEAGSSISFSGPLTVTNDSLSTFGLELLFSDIGLLRKSTTSFDVLSHHGHQLQAAQVTIEAKGFENIMGGNPGDEEEDFMAGMSAVLLDVQLRPVAFFEGYADLMSKVLMSSVEPTSVVKGNVLLMDHQQAVPLQSGLQTIITLQGGLGLDVSADINVNLWEQEFKTGIKTRGALTIDFQAELDAPFYQATVRSQTEAEMATSFKTSAKFLDTPVLMCLQLTEDQVSYREIFTVSESSTNHSRTVRKQRRATIPGRELPLHQTNSAMCKILLAQTVGQ</sequence>
<evidence type="ECO:0000256" key="1">
    <source>
        <dbReference type="ARBA" id="ARBA00004240"/>
    </source>
</evidence>
<feature type="domain" description="Vitellogenin" evidence="9">
    <location>
        <begin position="41"/>
        <end position="664"/>
    </location>
</feature>
<dbReference type="Gene3D" id="1.25.10.20">
    <property type="entry name" value="Vitellinogen, superhelical"/>
    <property type="match status" value="1"/>
</dbReference>
<dbReference type="SUPFAM" id="SSF48431">
    <property type="entry name" value="Lipovitellin-phosvitin complex, superhelical domain"/>
    <property type="match status" value="1"/>
</dbReference>
<dbReference type="Gene3D" id="2.30.230.10">
    <property type="entry name" value="Lipovitellin, beta-sheet shell regions, chain A"/>
    <property type="match status" value="1"/>
</dbReference>
<gene>
    <name evidence="10" type="ORF">JRQ81_017247</name>
</gene>
<comment type="caution">
    <text evidence="7">Lacks conserved residue(s) required for the propagation of feature annotation.</text>
</comment>
<dbReference type="PROSITE" id="PS51211">
    <property type="entry name" value="VITELLOGENIN"/>
    <property type="match status" value="1"/>
</dbReference>
<dbReference type="GO" id="GO:0005783">
    <property type="term" value="C:endoplasmic reticulum"/>
    <property type="evidence" value="ECO:0007669"/>
    <property type="project" value="UniProtKB-SubCell"/>
</dbReference>
<dbReference type="InterPro" id="IPR011030">
    <property type="entry name" value="Lipovitellin_superhlx_dom"/>
</dbReference>
<dbReference type="SMART" id="SM00638">
    <property type="entry name" value="LPD_N"/>
    <property type="match status" value="1"/>
</dbReference>
<evidence type="ECO:0000256" key="6">
    <source>
        <dbReference type="ARBA" id="ARBA00023157"/>
    </source>
</evidence>
<evidence type="ECO:0000256" key="2">
    <source>
        <dbReference type="ARBA" id="ARBA00022448"/>
    </source>
</evidence>
<dbReference type="InterPro" id="IPR015819">
    <property type="entry name" value="Lipid_transp_b-sht_shell"/>
</dbReference>
<evidence type="ECO:0000259" key="9">
    <source>
        <dbReference type="PROSITE" id="PS51211"/>
    </source>
</evidence>
<dbReference type="GO" id="GO:0005548">
    <property type="term" value="F:phospholipid transporter activity"/>
    <property type="evidence" value="ECO:0007669"/>
    <property type="project" value="InterPro"/>
</dbReference>
<keyword evidence="11" id="KW-1185">Reference proteome</keyword>
<organism evidence="10 11">
    <name type="scientific">Phrynocephalus forsythii</name>
    <dbReference type="NCBI Taxonomy" id="171643"/>
    <lineage>
        <taxon>Eukaryota</taxon>
        <taxon>Metazoa</taxon>
        <taxon>Chordata</taxon>
        <taxon>Craniata</taxon>
        <taxon>Vertebrata</taxon>
        <taxon>Euteleostomi</taxon>
        <taxon>Lepidosauria</taxon>
        <taxon>Squamata</taxon>
        <taxon>Bifurcata</taxon>
        <taxon>Unidentata</taxon>
        <taxon>Episquamata</taxon>
        <taxon>Toxicofera</taxon>
        <taxon>Iguania</taxon>
        <taxon>Acrodonta</taxon>
        <taxon>Agamidae</taxon>
        <taxon>Agaminae</taxon>
        <taxon>Phrynocephalus</taxon>
    </lineage>
</organism>
<dbReference type="Pfam" id="PF19444">
    <property type="entry name" value="MTP_lip_bd"/>
    <property type="match status" value="1"/>
</dbReference>
<dbReference type="AlphaFoldDB" id="A0A9Q0XQZ0"/>
<dbReference type="InterPro" id="IPR045811">
    <property type="entry name" value="MTP_lip-bd"/>
</dbReference>
<evidence type="ECO:0000256" key="3">
    <source>
        <dbReference type="ARBA" id="ARBA00022729"/>
    </source>
</evidence>
<dbReference type="Pfam" id="PF01347">
    <property type="entry name" value="Vitellogenin_N"/>
    <property type="match status" value="1"/>
</dbReference>
<proteinExistence type="predicted"/>
<evidence type="ECO:0000256" key="7">
    <source>
        <dbReference type="PROSITE-ProRule" id="PRU00557"/>
    </source>
</evidence>
<protein>
    <recommendedName>
        <fullName evidence="9">Vitellogenin domain-containing protein</fullName>
    </recommendedName>
</protein>
<dbReference type="GO" id="GO:0120013">
    <property type="term" value="F:lipid transfer activity"/>
    <property type="evidence" value="ECO:0007669"/>
    <property type="project" value="UniProtKB-ARBA"/>
</dbReference>
<accession>A0A9Q0XQZ0</accession>